<evidence type="ECO:0000259" key="1">
    <source>
        <dbReference type="Pfam" id="PF12204"/>
    </source>
</evidence>
<keyword evidence="4" id="KW-1185">Reference proteome</keyword>
<dbReference type="InterPro" id="IPR012674">
    <property type="entry name" value="Calycin"/>
</dbReference>
<dbReference type="RefSeq" id="WP_264326414.1">
    <property type="nucleotide sequence ID" value="NZ_JADEXQ010000069.1"/>
</dbReference>
<feature type="domain" description="DUF3598" evidence="1">
    <location>
        <begin position="8"/>
        <end position="137"/>
    </location>
</feature>
<comment type="caution">
    <text evidence="3">The sequence shown here is derived from an EMBL/GenBank/DDBJ whole genome shotgun (WGS) entry which is preliminary data.</text>
</comment>
<sequence>MTSTQPAKRQWDCFLENLGEWEGSFTTYSPEGELREDIPSLLTLKQMEGRQGVHLTLKRDAPRFPKPLAMEFTSLSRSLLFFESGAFSQGGMQFSPYSSQFGGEFALVTADRRLRSVILYNSQSELDYVTLIREQRLGSEVPERPPLQADDLVGVWEGQSVTLFPDLRPALNSTSRLEIERVGDVLKQRLQFGPRSLETEAAIEGNRLMYRNSALPVQIMMLPDGASVNVPLKPELGKPFVLETGWLRTPTLRERIMRSFDAKGEWVGLTWVTEMKVA</sequence>
<dbReference type="Proteomes" id="UP000625316">
    <property type="component" value="Unassembled WGS sequence"/>
</dbReference>
<dbReference type="AlphaFoldDB" id="A0A928VRE9"/>
<name>A0A928VRE9_9CYAN</name>
<accession>A0A928VRE9</accession>
<organism evidence="3 4">
    <name type="scientific">Romeriopsis navalis LEGE 11480</name>
    <dbReference type="NCBI Taxonomy" id="2777977"/>
    <lineage>
        <taxon>Bacteria</taxon>
        <taxon>Bacillati</taxon>
        <taxon>Cyanobacteriota</taxon>
        <taxon>Cyanophyceae</taxon>
        <taxon>Leptolyngbyales</taxon>
        <taxon>Leptolyngbyaceae</taxon>
        <taxon>Romeriopsis</taxon>
        <taxon>Romeriopsis navalis</taxon>
    </lineage>
</organism>
<feature type="domain" description="Biogenesis factor required for ATP synthase 1-like C-terminal" evidence="2">
    <location>
        <begin position="143"/>
        <end position="277"/>
    </location>
</feature>
<gene>
    <name evidence="3" type="ORF">IQ266_17780</name>
</gene>
<dbReference type="EMBL" id="JADEXQ010000069">
    <property type="protein sequence ID" value="MBE9031586.1"/>
    <property type="molecule type" value="Genomic_DNA"/>
</dbReference>
<dbReference type="InterPro" id="IPR022017">
    <property type="entry name" value="BFA1-like_DUF3598"/>
</dbReference>
<reference evidence="3" key="1">
    <citation type="submission" date="2020-10" db="EMBL/GenBank/DDBJ databases">
        <authorList>
            <person name="Castelo-Branco R."/>
            <person name="Eusebio N."/>
            <person name="Adriana R."/>
            <person name="Vieira A."/>
            <person name="Brugerolle De Fraissinette N."/>
            <person name="Rezende De Castro R."/>
            <person name="Schneider M.P."/>
            <person name="Vasconcelos V."/>
            <person name="Leao P.N."/>
        </authorList>
    </citation>
    <scope>NUCLEOTIDE SEQUENCE</scope>
    <source>
        <strain evidence="3">LEGE 11480</strain>
    </source>
</reference>
<proteinExistence type="predicted"/>
<dbReference type="Gene3D" id="2.40.128.20">
    <property type="match status" value="2"/>
</dbReference>
<evidence type="ECO:0000313" key="3">
    <source>
        <dbReference type="EMBL" id="MBE9031586.1"/>
    </source>
</evidence>
<dbReference type="SUPFAM" id="SSF50814">
    <property type="entry name" value="Lipocalins"/>
    <property type="match status" value="2"/>
</dbReference>
<evidence type="ECO:0000259" key="2">
    <source>
        <dbReference type="Pfam" id="PF21053"/>
    </source>
</evidence>
<dbReference type="InterPro" id="IPR048378">
    <property type="entry name" value="BFA1-like_C"/>
</dbReference>
<evidence type="ECO:0000313" key="4">
    <source>
        <dbReference type="Proteomes" id="UP000625316"/>
    </source>
</evidence>
<dbReference type="Pfam" id="PF21053">
    <property type="entry name" value="BFA1_C"/>
    <property type="match status" value="1"/>
</dbReference>
<dbReference type="Pfam" id="PF12204">
    <property type="entry name" value="DUF3598_N"/>
    <property type="match status" value="1"/>
</dbReference>
<protein>
    <submittedName>
        <fullName evidence="3">DUF3598 family protein</fullName>
    </submittedName>
</protein>